<sequence length="105" mass="11921">MEALADFPYVIVCVVHSGGINTAIANNAIHFDGRNENIRQQEMKTFKKQPTMTPIKTANIIVNGILNDKTRILIELDAKLMDWIVRIFPAKYSILVLKQIKKRGL</sequence>
<keyword evidence="2" id="KW-1185">Reference proteome</keyword>
<organism evidence="1 2">
    <name type="scientific">Glaciecola punicea ACAM 611</name>
    <dbReference type="NCBI Taxonomy" id="1121923"/>
    <lineage>
        <taxon>Bacteria</taxon>
        <taxon>Pseudomonadati</taxon>
        <taxon>Pseudomonadota</taxon>
        <taxon>Gammaproteobacteria</taxon>
        <taxon>Alteromonadales</taxon>
        <taxon>Alteromonadaceae</taxon>
        <taxon>Glaciecola</taxon>
    </lineage>
</organism>
<proteinExistence type="predicted"/>
<evidence type="ECO:0000313" key="1">
    <source>
        <dbReference type="EMBL" id="GAB56495.1"/>
    </source>
</evidence>
<reference evidence="1 2" key="2">
    <citation type="journal article" date="2017" name="Antonie Van Leeuwenhoek">
        <title>Rhizobium rhizosphaerae sp. nov., a novel species isolated from rice rhizosphere.</title>
        <authorList>
            <person name="Zhao J.J."/>
            <person name="Zhang J."/>
            <person name="Zhang R.J."/>
            <person name="Zhang C.W."/>
            <person name="Yin H.Q."/>
            <person name="Zhang X.X."/>
        </authorList>
    </citation>
    <scope>NUCLEOTIDE SEQUENCE [LARGE SCALE GENOMIC DNA]</scope>
    <source>
        <strain evidence="1 2">ACAM 611</strain>
    </source>
</reference>
<dbReference type="eggNOG" id="COG4221">
    <property type="taxonomic scope" value="Bacteria"/>
</dbReference>
<accession>H5TDW8</accession>
<dbReference type="AlphaFoldDB" id="H5TDW8"/>
<comment type="caution">
    <text evidence="1">The sequence shown here is derived from an EMBL/GenBank/DDBJ whole genome shotgun (WGS) entry which is preliminary data.</text>
</comment>
<dbReference type="Proteomes" id="UP000053586">
    <property type="component" value="Unassembled WGS sequence"/>
</dbReference>
<name>H5TDW8_9ALTE</name>
<protein>
    <submittedName>
        <fullName evidence="1">Uncharacterized protein</fullName>
    </submittedName>
</protein>
<dbReference type="EMBL" id="BAET01000030">
    <property type="protein sequence ID" value="GAB56495.1"/>
    <property type="molecule type" value="Genomic_DNA"/>
</dbReference>
<evidence type="ECO:0000313" key="2">
    <source>
        <dbReference type="Proteomes" id="UP000053586"/>
    </source>
</evidence>
<reference evidence="1 2" key="1">
    <citation type="journal article" date="2012" name="J. Bacteriol.">
        <title>Genome sequence of proteorhodopsin-containing sea ice bacterium Glaciecola punicea ACAM 611T.</title>
        <authorList>
            <person name="Qin Q.-L."/>
            <person name="Xie B.-B."/>
            <person name="Shu Y.-L."/>
            <person name="Rong J.-C."/>
            <person name="Zhao D.-L."/>
            <person name="Zhang X.-Y."/>
            <person name="Chen X.-L."/>
            <person name="Zhou B.-C."/>
            <person name="Zhanga Y.-Z."/>
        </authorList>
    </citation>
    <scope>NUCLEOTIDE SEQUENCE [LARGE SCALE GENOMIC DNA]</scope>
    <source>
        <strain evidence="1 2">ACAM 611</strain>
    </source>
</reference>
<gene>
    <name evidence="1" type="ORF">GPUN_2380</name>
</gene>
<dbReference type="STRING" id="56804.BAE46_08655"/>